<dbReference type="OrthoDB" id="5164467at2"/>
<dbReference type="STRING" id="1935.B1H20_10535"/>
<organism evidence="3 4">
    <name type="scientific">Streptomyces violaceoruber</name>
    <dbReference type="NCBI Taxonomy" id="1935"/>
    <lineage>
        <taxon>Bacteria</taxon>
        <taxon>Bacillati</taxon>
        <taxon>Actinomycetota</taxon>
        <taxon>Actinomycetes</taxon>
        <taxon>Kitasatosporales</taxon>
        <taxon>Streptomycetaceae</taxon>
        <taxon>Streptomyces</taxon>
        <taxon>Streptomyces violaceoruber group</taxon>
    </lineage>
</organism>
<feature type="domain" description="SseB protein N-terminal" evidence="2">
    <location>
        <begin position="133"/>
        <end position="218"/>
    </location>
</feature>
<dbReference type="KEGG" id="svu:B1H20_10535"/>
<evidence type="ECO:0000313" key="3">
    <source>
        <dbReference type="EMBL" id="ARF61797.1"/>
    </source>
</evidence>
<dbReference type="RefSeq" id="WP_078631425.1">
    <property type="nucleotide sequence ID" value="NZ_CP020570.1"/>
</dbReference>
<dbReference type="EMBL" id="CP020570">
    <property type="protein sequence ID" value="ARF61797.1"/>
    <property type="molecule type" value="Genomic_DNA"/>
</dbReference>
<dbReference type="InterPro" id="IPR009839">
    <property type="entry name" value="SseB_N"/>
</dbReference>
<dbReference type="NCBIfam" id="NF033532">
    <property type="entry name" value="lone7para_assoc"/>
    <property type="match status" value="1"/>
</dbReference>
<sequence length="247" mass="25085">MSSTGNAVGGTGVSVAPVVGTDTEAGGRTDSGGGAWAGEAGAAMPPVPDDIRAAARTAPEHWLGTVDPAWRGEGEPPLWAVIGQWRSDADGEIVEWQRNEHYRPSPGMLGWPEPTDDVDAAMQLAATGYGPVENVALAAVAAELAVLTAPDGGAVSACTPEGDAVVPVFTSPEHLKRAGALAHRVLPLAEAFALVPEGQDLYLNPTGPVALRLSADDLSRAVDVLEAVGESASSSAAGSPVAKEEQN</sequence>
<dbReference type="Pfam" id="PF07179">
    <property type="entry name" value="SseB"/>
    <property type="match status" value="1"/>
</dbReference>
<protein>
    <recommendedName>
        <fullName evidence="2">SseB protein N-terminal domain-containing protein</fullName>
    </recommendedName>
</protein>
<feature type="region of interest" description="Disordered" evidence="1">
    <location>
        <begin position="1"/>
        <end position="45"/>
    </location>
</feature>
<evidence type="ECO:0000313" key="4">
    <source>
        <dbReference type="Proteomes" id="UP000192445"/>
    </source>
</evidence>
<evidence type="ECO:0000259" key="2">
    <source>
        <dbReference type="Pfam" id="PF07179"/>
    </source>
</evidence>
<gene>
    <name evidence="3" type="ORF">B1H20_10535</name>
</gene>
<evidence type="ECO:0000256" key="1">
    <source>
        <dbReference type="SAM" id="MobiDB-lite"/>
    </source>
</evidence>
<reference evidence="3 4" key="1">
    <citation type="submission" date="2017-03" db="EMBL/GenBank/DDBJ databases">
        <title>Complete Genome Sequence of a natural compounds producer, Streptomyces violaceus S21.</title>
        <authorList>
            <person name="Zhong C."/>
            <person name="Zhao Z."/>
            <person name="Fu J."/>
            <person name="Zong G."/>
            <person name="Qin R."/>
            <person name="Cao G."/>
        </authorList>
    </citation>
    <scope>NUCLEOTIDE SEQUENCE [LARGE SCALE GENOMIC DNA]</scope>
    <source>
        <strain evidence="3 4">S21</strain>
    </source>
</reference>
<accession>A0A1V0U9K4</accession>
<proteinExistence type="predicted"/>
<dbReference type="AlphaFoldDB" id="A0A1V0U9K4"/>
<dbReference type="Proteomes" id="UP000192445">
    <property type="component" value="Chromosome"/>
</dbReference>
<name>A0A1V0U9K4_STRVN</name>
<dbReference type="InterPro" id="IPR047659">
    <property type="entry name" value="T7SS_assoc"/>
</dbReference>